<dbReference type="AlphaFoldDB" id="A0AAN0RLP5"/>
<dbReference type="GeneID" id="93367191"/>
<dbReference type="Proteomes" id="UP000028680">
    <property type="component" value="Chromosome"/>
</dbReference>
<accession>A0AAN0RLP5</accession>
<dbReference type="EMBL" id="CP003984">
    <property type="protein sequence ID" value="AII88470.1"/>
    <property type="molecule type" value="Genomic_DNA"/>
</dbReference>
<evidence type="ECO:0000256" key="1">
    <source>
        <dbReference type="SAM" id="MobiDB-lite"/>
    </source>
</evidence>
<dbReference type="InterPro" id="IPR020169">
    <property type="entry name" value="Intrinsic_membrane_PufX"/>
</dbReference>
<dbReference type="RefSeq" id="WP_052377225.1">
    <property type="nucleotide sequence ID" value="NZ_CP003984.1"/>
</dbReference>
<protein>
    <submittedName>
        <fullName evidence="3">Protein PufX</fullName>
    </submittedName>
</protein>
<feature type="region of interest" description="Disordered" evidence="1">
    <location>
        <begin position="57"/>
        <end position="79"/>
    </location>
</feature>
<organism evidence="3 4">
    <name type="scientific">Planktomarina temperata RCA23</name>
    <dbReference type="NCBI Taxonomy" id="666509"/>
    <lineage>
        <taxon>Bacteria</taxon>
        <taxon>Pseudomonadati</taxon>
        <taxon>Pseudomonadota</taxon>
        <taxon>Alphaproteobacteria</taxon>
        <taxon>Rhodobacterales</taxon>
        <taxon>Paracoccaceae</taxon>
        <taxon>Planktomarina</taxon>
    </lineage>
</organism>
<evidence type="ECO:0000256" key="2">
    <source>
        <dbReference type="SAM" id="Phobius"/>
    </source>
</evidence>
<name>A0AAN0RLP5_9RHOB</name>
<proteinExistence type="predicted"/>
<reference evidence="3 4" key="1">
    <citation type="journal article" date="2014" name="ISME J.">
        <title>Adaptation of an abundant Roseobacter RCA organism to pelagic systems revealed by genomic and transcriptomic analyses.</title>
        <authorList>
            <person name="Voget S."/>
            <person name="Wemheuer B."/>
            <person name="Brinkhoff T."/>
            <person name="Vollmers J."/>
            <person name="Dietrich S."/>
            <person name="Giebel H.A."/>
            <person name="Beardsley C."/>
            <person name="Sardemann C."/>
            <person name="Bakenhus I."/>
            <person name="Billerbeck S."/>
            <person name="Daniel R."/>
            <person name="Simon M."/>
        </authorList>
    </citation>
    <scope>NUCLEOTIDE SEQUENCE [LARGE SCALE GENOMIC DNA]</scope>
    <source>
        <strain evidence="3 4">RCA23</strain>
    </source>
</reference>
<dbReference type="Gene3D" id="1.20.5.920">
    <property type="entry name" value="rhodobacter sphaeroides pufx membrane protein"/>
    <property type="match status" value="1"/>
</dbReference>
<keyword evidence="4" id="KW-1185">Reference proteome</keyword>
<keyword evidence="2" id="KW-0812">Transmembrane</keyword>
<sequence>MSDHQDYLGTGSDTKFRLRADVLMLMLKGAGYAAVFCLVLWFGLMVLYWIGKALPEESRDTPDPGQAFLQQPYIETTRV</sequence>
<dbReference type="KEGG" id="ptp:RCA23_c29700"/>
<evidence type="ECO:0000313" key="3">
    <source>
        <dbReference type="EMBL" id="AII88470.1"/>
    </source>
</evidence>
<keyword evidence="2" id="KW-0472">Membrane</keyword>
<keyword evidence="2" id="KW-1133">Transmembrane helix</keyword>
<feature type="transmembrane region" description="Helical" evidence="2">
    <location>
        <begin position="30"/>
        <end position="50"/>
    </location>
</feature>
<dbReference type="Pfam" id="PF11511">
    <property type="entry name" value="RhodobacterPufX"/>
    <property type="match status" value="1"/>
</dbReference>
<gene>
    <name evidence="3" type="primary">pufX</name>
    <name evidence="3" type="ORF">RCA23_c29700</name>
</gene>
<evidence type="ECO:0000313" key="4">
    <source>
        <dbReference type="Proteomes" id="UP000028680"/>
    </source>
</evidence>